<evidence type="ECO:0000313" key="1">
    <source>
        <dbReference type="EMBL" id="CAN0283310.1"/>
    </source>
</evidence>
<evidence type="ECO:0000313" key="2">
    <source>
        <dbReference type="Proteomes" id="UP001162501"/>
    </source>
</evidence>
<organism evidence="1 2">
    <name type="scientific">Rangifer tarandus platyrhynchus</name>
    <name type="common">Svalbard reindeer</name>
    <dbReference type="NCBI Taxonomy" id="3082113"/>
    <lineage>
        <taxon>Eukaryota</taxon>
        <taxon>Metazoa</taxon>
        <taxon>Chordata</taxon>
        <taxon>Craniata</taxon>
        <taxon>Vertebrata</taxon>
        <taxon>Euteleostomi</taxon>
        <taxon>Mammalia</taxon>
        <taxon>Eutheria</taxon>
        <taxon>Laurasiatheria</taxon>
        <taxon>Artiodactyla</taxon>
        <taxon>Ruminantia</taxon>
        <taxon>Pecora</taxon>
        <taxon>Cervidae</taxon>
        <taxon>Odocoileinae</taxon>
        <taxon>Rangifer</taxon>
    </lineage>
</organism>
<protein>
    <submittedName>
        <fullName evidence="1">Uncharacterized protein</fullName>
    </submittedName>
</protein>
<dbReference type="EMBL" id="OX596109">
    <property type="protein sequence ID" value="CAN0283310.1"/>
    <property type="molecule type" value="Genomic_DNA"/>
</dbReference>
<dbReference type="Proteomes" id="UP001162501">
    <property type="component" value="Chromosome 25"/>
</dbReference>
<name>A0AC59Z749_RANTA</name>
<sequence length="143" mass="14890">MGSVPSPLTLTILFGFAFAGPALTTPALQEADPDPQSGHWAARQRWVAVTRHPVRLSPAVISGAAALPTKRAAGGVLDSQSPELGIQGRPQESPGVEPDTRLLTVGIRGPRGRRGGSSHRQEGWATWVEVPSDAAGDSSSDLP</sequence>
<reference evidence="1" key="2">
    <citation type="submission" date="2025-03" db="EMBL/GenBank/DDBJ databases">
        <authorList>
            <consortium name="ELIXIR-Norway"/>
            <consortium name="Elixir Norway"/>
        </authorList>
    </citation>
    <scope>NUCLEOTIDE SEQUENCE</scope>
</reference>
<gene>
    <name evidence="1" type="ORF">MRATA1EN22A_LOCUS14894</name>
</gene>
<proteinExistence type="predicted"/>
<accession>A0AC59Z749</accession>
<reference evidence="1" key="1">
    <citation type="submission" date="2023-05" db="EMBL/GenBank/DDBJ databases">
        <authorList>
            <consortium name="ELIXIR-Norway"/>
        </authorList>
    </citation>
    <scope>NUCLEOTIDE SEQUENCE</scope>
</reference>